<gene>
    <name evidence="2" type="ORF">OH76DRAFT_1410132</name>
</gene>
<feature type="region of interest" description="Disordered" evidence="1">
    <location>
        <begin position="35"/>
        <end position="64"/>
    </location>
</feature>
<evidence type="ECO:0000313" key="2">
    <source>
        <dbReference type="EMBL" id="RDX43478.1"/>
    </source>
</evidence>
<evidence type="ECO:0000313" key="3">
    <source>
        <dbReference type="Proteomes" id="UP000256964"/>
    </source>
</evidence>
<evidence type="ECO:0000256" key="1">
    <source>
        <dbReference type="SAM" id="MobiDB-lite"/>
    </source>
</evidence>
<organism evidence="2 3">
    <name type="scientific">Lentinus brumalis</name>
    <dbReference type="NCBI Taxonomy" id="2498619"/>
    <lineage>
        <taxon>Eukaryota</taxon>
        <taxon>Fungi</taxon>
        <taxon>Dikarya</taxon>
        <taxon>Basidiomycota</taxon>
        <taxon>Agaricomycotina</taxon>
        <taxon>Agaricomycetes</taxon>
        <taxon>Polyporales</taxon>
        <taxon>Polyporaceae</taxon>
        <taxon>Lentinus</taxon>
    </lineage>
</organism>
<name>A0A371CT57_9APHY</name>
<dbReference type="EMBL" id="KZ857464">
    <property type="protein sequence ID" value="RDX43478.1"/>
    <property type="molecule type" value="Genomic_DNA"/>
</dbReference>
<dbReference type="Proteomes" id="UP000256964">
    <property type="component" value="Unassembled WGS sequence"/>
</dbReference>
<feature type="compositionally biased region" description="Basic and acidic residues" evidence="1">
    <location>
        <begin position="50"/>
        <end position="64"/>
    </location>
</feature>
<accession>A0A371CT57</accession>
<protein>
    <submittedName>
        <fullName evidence="2">Uncharacterized protein</fullName>
    </submittedName>
</protein>
<reference evidence="2 3" key="1">
    <citation type="journal article" date="2018" name="Biotechnol. Biofuels">
        <title>Integrative visual omics of the white-rot fungus Polyporus brumalis exposes the biotechnological potential of its oxidative enzymes for delignifying raw plant biomass.</title>
        <authorList>
            <person name="Miyauchi S."/>
            <person name="Rancon A."/>
            <person name="Drula E."/>
            <person name="Hage H."/>
            <person name="Chaduli D."/>
            <person name="Favel A."/>
            <person name="Grisel S."/>
            <person name="Henrissat B."/>
            <person name="Herpoel-Gimbert I."/>
            <person name="Ruiz-Duenas F.J."/>
            <person name="Chevret D."/>
            <person name="Hainaut M."/>
            <person name="Lin J."/>
            <person name="Wang M."/>
            <person name="Pangilinan J."/>
            <person name="Lipzen A."/>
            <person name="Lesage-Meessen L."/>
            <person name="Navarro D."/>
            <person name="Riley R."/>
            <person name="Grigoriev I.V."/>
            <person name="Zhou S."/>
            <person name="Raouche S."/>
            <person name="Rosso M.N."/>
        </authorList>
    </citation>
    <scope>NUCLEOTIDE SEQUENCE [LARGE SCALE GENOMIC DNA]</scope>
    <source>
        <strain evidence="2 3">BRFM 1820</strain>
    </source>
</reference>
<dbReference type="AlphaFoldDB" id="A0A371CT57"/>
<proteinExistence type="predicted"/>
<keyword evidence="3" id="KW-1185">Reference proteome</keyword>
<sequence length="64" mass="6646">MSSCRLRAVASAPPTHAAKLAAPVGLQFAAPPSRLAGTQAAGSMLKRRPRALERRANGLDPVRA</sequence>